<dbReference type="KEGG" id="kqi:F1D05_23795"/>
<reference evidence="1 2" key="2">
    <citation type="journal article" date="2020" name="Microbiol. Resour. Announc.">
        <title>Antarctic desert soil bacteria exhibit high novel natural product potential, evaluated through long-read genome sequencing and comparative genomics.</title>
        <authorList>
            <person name="Benaud N."/>
            <person name="Edwards R.J."/>
            <person name="Amos T.G."/>
            <person name="D'Agostino P.M."/>
            <person name="Gutierrez-Chavez C."/>
            <person name="Montgomery K."/>
            <person name="Nicetic I."/>
            <person name="Ferrari B.C."/>
        </authorList>
    </citation>
    <scope>NUCLEOTIDE SEQUENCE [LARGE SCALE GENOMIC DNA]</scope>
    <source>
        <strain evidence="1 2">SPB151</strain>
    </source>
</reference>
<evidence type="ECO:0000313" key="2">
    <source>
        <dbReference type="Proteomes" id="UP000515563"/>
    </source>
</evidence>
<dbReference type="Proteomes" id="UP000515563">
    <property type="component" value="Chromosome"/>
</dbReference>
<dbReference type="InterPro" id="IPR045694">
    <property type="entry name" value="DUF6058"/>
</dbReference>
<proteinExistence type="predicted"/>
<dbReference type="AlphaFoldDB" id="A0A7G6X2B4"/>
<accession>A0A7G6X2B4</accession>
<evidence type="ECO:0000313" key="1">
    <source>
        <dbReference type="EMBL" id="QNE20379.1"/>
    </source>
</evidence>
<protein>
    <submittedName>
        <fullName evidence="1">Uncharacterized protein</fullName>
    </submittedName>
</protein>
<name>A0A7G6X2B4_9ACTN</name>
<dbReference type="RefSeq" id="WP_185442583.1">
    <property type="nucleotide sequence ID" value="NZ_CP043661.1"/>
</dbReference>
<organism evidence="1 2">
    <name type="scientific">Kribbella qitaiheensis</name>
    <dbReference type="NCBI Taxonomy" id="1544730"/>
    <lineage>
        <taxon>Bacteria</taxon>
        <taxon>Bacillati</taxon>
        <taxon>Actinomycetota</taxon>
        <taxon>Actinomycetes</taxon>
        <taxon>Propionibacteriales</taxon>
        <taxon>Kribbellaceae</taxon>
        <taxon>Kribbella</taxon>
    </lineage>
</organism>
<dbReference type="EMBL" id="CP043661">
    <property type="protein sequence ID" value="QNE20379.1"/>
    <property type="molecule type" value="Genomic_DNA"/>
</dbReference>
<keyword evidence="2" id="KW-1185">Reference proteome</keyword>
<gene>
    <name evidence="1" type="ORF">F1D05_23795</name>
</gene>
<sequence>MTQEALAARFCEINGEHPMSAEDDAYVTRQYRVLTELCAEQDRDVDDVRRLMLAGQLPMPGYLRSDGAEMVPADLFALADQVGLSDLRGWFVAQWKDLADGNEEWDAYLSGQYVCLHSVTPATIHRKSELMKAIDVTTDRAQLKLLVDELDELEPEFTAYDRLRFDGPVSRDTHITAIRHRLAS</sequence>
<reference evidence="2" key="1">
    <citation type="submission" date="2019-09" db="EMBL/GenBank/DDBJ databases">
        <title>Antimicrobial potential of Antarctic Bacteria.</title>
        <authorList>
            <person name="Benaud N."/>
            <person name="Edwards R.J."/>
            <person name="Ferrari B.C."/>
        </authorList>
    </citation>
    <scope>NUCLEOTIDE SEQUENCE [LARGE SCALE GENOMIC DNA]</scope>
    <source>
        <strain evidence="2">SPB151</strain>
    </source>
</reference>
<dbReference type="Pfam" id="PF19531">
    <property type="entry name" value="DUF6058"/>
    <property type="match status" value="1"/>
</dbReference>